<dbReference type="InterPro" id="IPR036249">
    <property type="entry name" value="Thioredoxin-like_sf"/>
</dbReference>
<name>A0A7L6WN07_STRSL</name>
<dbReference type="CDD" id="cd02947">
    <property type="entry name" value="TRX_family"/>
    <property type="match status" value="1"/>
</dbReference>
<organism evidence="1 2">
    <name type="scientific">Streptococcus salivarius</name>
    <dbReference type="NCBI Taxonomy" id="1304"/>
    <lineage>
        <taxon>Bacteria</taxon>
        <taxon>Bacillati</taxon>
        <taxon>Bacillota</taxon>
        <taxon>Bacilli</taxon>
        <taxon>Lactobacillales</taxon>
        <taxon>Streptococcaceae</taxon>
        <taxon>Streptococcus</taxon>
    </lineage>
</organism>
<dbReference type="PROSITE" id="PS51354">
    <property type="entry name" value="GLUTAREDOXIN_2"/>
    <property type="match status" value="1"/>
</dbReference>
<sequence>MVLLVKSRQFRKLVIILLLAIVGFFLIVQRSSSFREPKNYEEAVSYFEEISIKEVKSKLENNDSFILYIGRETCPYCQRFVPKLAQAVYETKIKVYYVDSDSDEREEITKFAQLKGIKTVPSLGFYRSYKLDSLLKKGSKSSVEEIKSFLKDTKK</sequence>
<reference evidence="1 2" key="1">
    <citation type="journal article" date="2020" name="Microbiol. Resour. Announc.">
        <title>Complete Genome Sequence of Streptococcus salivarius DB-B5, a Novel Probiotic Candidate Isolated from the Supragingival Plaque of a Healthy Female Subject.</title>
        <authorList>
            <person name="Fields F.R."/>
            <person name="Li X."/>
            <person name="Navarre W.W."/>
            <person name="Naito M."/>
        </authorList>
    </citation>
    <scope>NUCLEOTIDE SEQUENCE [LARGE SCALE GENOMIC DNA]</scope>
    <source>
        <strain evidence="1 2">DB-B5</strain>
    </source>
</reference>
<protein>
    <submittedName>
        <fullName evidence="1">Thiol reductase thioredoxin</fullName>
    </submittedName>
</protein>
<evidence type="ECO:0000313" key="1">
    <source>
        <dbReference type="EMBL" id="QMI51547.1"/>
    </source>
</evidence>
<dbReference type="Gene3D" id="3.40.30.10">
    <property type="entry name" value="Glutaredoxin"/>
    <property type="match status" value="1"/>
</dbReference>
<accession>A0A7L6WN07</accession>
<dbReference type="InterPro" id="IPR046698">
    <property type="entry name" value="PedC-like"/>
</dbReference>
<dbReference type="Proteomes" id="UP000516705">
    <property type="component" value="Chromosome"/>
</dbReference>
<dbReference type="SUPFAM" id="SSF52833">
    <property type="entry name" value="Thioredoxin-like"/>
    <property type="match status" value="1"/>
</dbReference>
<proteinExistence type="predicted"/>
<dbReference type="EMBL" id="CP054153">
    <property type="protein sequence ID" value="QMI51547.1"/>
    <property type="molecule type" value="Genomic_DNA"/>
</dbReference>
<evidence type="ECO:0000313" key="2">
    <source>
        <dbReference type="Proteomes" id="UP000516705"/>
    </source>
</evidence>
<gene>
    <name evidence="1" type="ORF">HRE60_07660</name>
</gene>
<dbReference type="AlphaFoldDB" id="A0A7L6WN07"/>
<dbReference type="Pfam" id="PF20207">
    <property type="entry name" value="DUF6568"/>
    <property type="match status" value="1"/>
</dbReference>